<comment type="similarity">
    <text evidence="6">Belongs to the major facilitator superfamily. Phosphate:H(+) symporter (TC 2.A.1.9) family.</text>
</comment>
<feature type="transmembrane region" description="Helical" evidence="7">
    <location>
        <begin position="531"/>
        <end position="551"/>
    </location>
</feature>
<feature type="transmembrane region" description="Helical" evidence="7">
    <location>
        <begin position="405"/>
        <end position="426"/>
    </location>
</feature>
<dbReference type="EMBL" id="BJWL01000006">
    <property type="protein sequence ID" value="GFY88406.1"/>
    <property type="molecule type" value="Genomic_DNA"/>
</dbReference>
<evidence type="ECO:0000256" key="6">
    <source>
        <dbReference type="ARBA" id="ARBA00044504"/>
    </source>
</evidence>
<keyword evidence="9" id="KW-1185">Reference proteome</keyword>
<evidence type="ECO:0000256" key="7">
    <source>
        <dbReference type="SAM" id="Phobius"/>
    </source>
</evidence>
<dbReference type="GO" id="GO:0016020">
    <property type="term" value="C:membrane"/>
    <property type="evidence" value="ECO:0007669"/>
    <property type="project" value="UniProtKB-SubCell"/>
</dbReference>
<feature type="transmembrane region" description="Helical" evidence="7">
    <location>
        <begin position="446"/>
        <end position="467"/>
    </location>
</feature>
<keyword evidence="4 7" id="KW-1133">Transmembrane helix</keyword>
<keyword evidence="3 7" id="KW-0812">Transmembrane</keyword>
<name>A0A7J0EQC8_9ERIC</name>
<dbReference type="Gene3D" id="1.20.1250.20">
    <property type="entry name" value="MFS general substrate transporter like domains"/>
    <property type="match status" value="2"/>
</dbReference>
<feature type="transmembrane region" description="Helical" evidence="7">
    <location>
        <begin position="488"/>
        <end position="511"/>
    </location>
</feature>
<evidence type="ECO:0000256" key="3">
    <source>
        <dbReference type="ARBA" id="ARBA00022692"/>
    </source>
</evidence>
<dbReference type="GO" id="GO:0022857">
    <property type="term" value="F:transmembrane transporter activity"/>
    <property type="evidence" value="ECO:0007669"/>
    <property type="project" value="InterPro"/>
</dbReference>
<dbReference type="Proteomes" id="UP000585474">
    <property type="component" value="Unassembled WGS sequence"/>
</dbReference>
<evidence type="ECO:0000256" key="5">
    <source>
        <dbReference type="ARBA" id="ARBA00023136"/>
    </source>
</evidence>
<protein>
    <submittedName>
        <fullName evidence="8">Nitrate transporter 1.6</fullName>
    </submittedName>
</protein>
<dbReference type="AlphaFoldDB" id="A0A7J0EQC8"/>
<evidence type="ECO:0000256" key="4">
    <source>
        <dbReference type="ARBA" id="ARBA00022989"/>
    </source>
</evidence>
<evidence type="ECO:0000313" key="9">
    <source>
        <dbReference type="Proteomes" id="UP000585474"/>
    </source>
</evidence>
<accession>A0A7J0EQC8</accession>
<dbReference type="InterPro" id="IPR000109">
    <property type="entry name" value="POT_fam"/>
</dbReference>
<dbReference type="InterPro" id="IPR036259">
    <property type="entry name" value="MFS_trans_sf"/>
</dbReference>
<organism evidence="8 9">
    <name type="scientific">Actinidia rufa</name>
    <dbReference type="NCBI Taxonomy" id="165716"/>
    <lineage>
        <taxon>Eukaryota</taxon>
        <taxon>Viridiplantae</taxon>
        <taxon>Streptophyta</taxon>
        <taxon>Embryophyta</taxon>
        <taxon>Tracheophyta</taxon>
        <taxon>Spermatophyta</taxon>
        <taxon>Magnoliopsida</taxon>
        <taxon>eudicotyledons</taxon>
        <taxon>Gunneridae</taxon>
        <taxon>Pentapetalae</taxon>
        <taxon>asterids</taxon>
        <taxon>Ericales</taxon>
        <taxon>Actinidiaceae</taxon>
        <taxon>Actinidia</taxon>
    </lineage>
</organism>
<feature type="transmembrane region" description="Helical" evidence="7">
    <location>
        <begin position="230"/>
        <end position="250"/>
    </location>
</feature>
<evidence type="ECO:0000256" key="2">
    <source>
        <dbReference type="ARBA" id="ARBA00005982"/>
    </source>
</evidence>
<comment type="subcellular location">
    <subcellularLocation>
        <location evidence="1">Membrane</location>
        <topology evidence="1">Multi-pass membrane protein</topology>
    </subcellularLocation>
</comment>
<feature type="transmembrane region" description="Helical" evidence="7">
    <location>
        <begin position="205"/>
        <end position="224"/>
    </location>
</feature>
<sequence length="580" mass="64904">MEMKDSKQHSISYSWLACCIKCFPISSSQLSLPPRLSPVDELTEKNKAWERNFRAVGVNGAAGQLHDLLDDSVPPGAGLRRQRPQHMDHRRQLLTVGRCLHFRCLYRPVLDHWILLLRFASGNGNFNPNCWVSSTAPSSMHLTTTPTSPMPGPHIISNGSFNPGPWITISIGTGGIRPCNIPFGVDQFDPTTDEGRKGINSFFNWYYTTFTAVLVLALTVVVYIQNNVSWVWGFGIPTFCMVGSIVLFFFGMRVYVYVKPEGSVFTGIVQALVAAYKKRELKIPAESEENVVALYDPSPVATVVTKLPLTSQFRFLNKGAIVLEGEVKTGRVSFERMDTKQRPTDRRSEMHTKDNPRLGIWHYQLRCHSPTIDLHHFTGPQNGPPSRAQVPDPARVAHYHFYGHTWARIGIGLVFSILSMVVAGLVERMRRASAISHGREDGVAPMSVLWLAPQLSLMGFAEAFNIIGQIEFYNRQFPENMSSIANSLFCVTMAGASYISSLLVVILQHVTGSHGRPDWLANDINAGRIDYFYFIIAAMGALNMVYFLVVARRYNYKAVVFANNKDEKSQIDVELNAVKP</sequence>
<evidence type="ECO:0000313" key="8">
    <source>
        <dbReference type="EMBL" id="GFY88406.1"/>
    </source>
</evidence>
<keyword evidence="5 7" id="KW-0472">Membrane</keyword>
<evidence type="ECO:0000256" key="1">
    <source>
        <dbReference type="ARBA" id="ARBA00004141"/>
    </source>
</evidence>
<comment type="similarity">
    <text evidence="2">Belongs to the major facilitator superfamily. Proton-dependent oligopeptide transporter (POT/PTR) (TC 2.A.17) family.</text>
</comment>
<gene>
    <name evidence="8" type="ORF">Acr_06g0003460</name>
</gene>
<reference evidence="8 9" key="1">
    <citation type="submission" date="2019-07" db="EMBL/GenBank/DDBJ databases">
        <title>De Novo Assembly of kiwifruit Actinidia rufa.</title>
        <authorList>
            <person name="Sugita-Konishi S."/>
            <person name="Sato K."/>
            <person name="Mori E."/>
            <person name="Abe Y."/>
            <person name="Kisaki G."/>
            <person name="Hamano K."/>
            <person name="Suezawa K."/>
            <person name="Otani M."/>
            <person name="Fukuda T."/>
            <person name="Manabe T."/>
            <person name="Gomi K."/>
            <person name="Tabuchi M."/>
            <person name="Akimitsu K."/>
            <person name="Kataoka I."/>
        </authorList>
    </citation>
    <scope>NUCLEOTIDE SEQUENCE [LARGE SCALE GENOMIC DNA]</scope>
    <source>
        <strain evidence="9">cv. Fuchu</strain>
    </source>
</reference>
<comment type="caution">
    <text evidence="8">The sequence shown here is derived from an EMBL/GenBank/DDBJ whole genome shotgun (WGS) entry which is preliminary data.</text>
</comment>
<dbReference type="Pfam" id="PF00854">
    <property type="entry name" value="PTR2"/>
    <property type="match status" value="2"/>
</dbReference>
<dbReference type="PANTHER" id="PTHR11654">
    <property type="entry name" value="OLIGOPEPTIDE TRANSPORTER-RELATED"/>
    <property type="match status" value="1"/>
</dbReference>
<dbReference type="SUPFAM" id="SSF103473">
    <property type="entry name" value="MFS general substrate transporter"/>
    <property type="match status" value="2"/>
</dbReference>
<proteinExistence type="inferred from homology"/>
<dbReference type="PROSITE" id="PS51257">
    <property type="entry name" value="PROKAR_LIPOPROTEIN"/>
    <property type="match status" value="1"/>
</dbReference>
<dbReference type="OrthoDB" id="8904098at2759"/>